<protein>
    <submittedName>
        <fullName evidence="2">Uncharacterized protein</fullName>
    </submittedName>
</protein>
<evidence type="ECO:0000313" key="2">
    <source>
        <dbReference type="EMBL" id="KAE9973012.1"/>
    </source>
</evidence>
<organism evidence="2 3">
    <name type="scientific">Venturia inaequalis</name>
    <name type="common">Apple scab fungus</name>
    <dbReference type="NCBI Taxonomy" id="5025"/>
    <lineage>
        <taxon>Eukaryota</taxon>
        <taxon>Fungi</taxon>
        <taxon>Dikarya</taxon>
        <taxon>Ascomycota</taxon>
        <taxon>Pezizomycotina</taxon>
        <taxon>Dothideomycetes</taxon>
        <taxon>Pleosporomycetidae</taxon>
        <taxon>Venturiales</taxon>
        <taxon>Venturiaceae</taxon>
        <taxon>Venturia</taxon>
    </lineage>
</organism>
<feature type="region of interest" description="Disordered" evidence="1">
    <location>
        <begin position="1"/>
        <end position="50"/>
    </location>
</feature>
<feature type="compositionally biased region" description="Low complexity" evidence="1">
    <location>
        <begin position="17"/>
        <end position="42"/>
    </location>
</feature>
<dbReference type="Proteomes" id="UP000433883">
    <property type="component" value="Unassembled WGS sequence"/>
</dbReference>
<reference evidence="2 3" key="1">
    <citation type="submission" date="2019-11" db="EMBL/GenBank/DDBJ databases">
        <title>Venturia inaequalis Genome Resource.</title>
        <authorList>
            <person name="Lichtner F.J."/>
        </authorList>
    </citation>
    <scope>NUCLEOTIDE SEQUENCE [LARGE SCALE GENOMIC DNA]</scope>
    <source>
        <strain evidence="2">Bline_iso_100314</strain>
    </source>
</reference>
<accession>A0A8H3UP79</accession>
<feature type="compositionally biased region" description="Polar residues" evidence="1">
    <location>
        <begin position="1"/>
        <end position="15"/>
    </location>
</feature>
<name>A0A8H3UP79_VENIN</name>
<dbReference type="AlphaFoldDB" id="A0A8H3UP79"/>
<comment type="caution">
    <text evidence="2">The sequence shown here is derived from an EMBL/GenBank/DDBJ whole genome shotgun (WGS) entry which is preliminary data.</text>
</comment>
<evidence type="ECO:0000313" key="3">
    <source>
        <dbReference type="Proteomes" id="UP000433883"/>
    </source>
</evidence>
<dbReference type="EMBL" id="WNWQ01000246">
    <property type="protein sequence ID" value="KAE9973012.1"/>
    <property type="molecule type" value="Genomic_DNA"/>
</dbReference>
<evidence type="ECO:0000256" key="1">
    <source>
        <dbReference type="SAM" id="MobiDB-lite"/>
    </source>
</evidence>
<sequence length="137" mass="15060">MAETNESAENSSKVQGSKPSNLTTNTTTSPNSSNKTTNTHTLATVSTAASIPRPSSYDLQIAQVQEDLQNCKAELEIVQARADPLRDFALKTGLTLQIPKSERQLRRLMGKRQTEWDEADYVVVSESDEKASKCVVM</sequence>
<gene>
    <name evidence="2" type="ORF">BLS_003790</name>
</gene>
<proteinExistence type="predicted"/>